<evidence type="ECO:0008006" key="4">
    <source>
        <dbReference type="Google" id="ProtNLM"/>
    </source>
</evidence>
<comment type="caution">
    <text evidence="2">The sequence shown here is derived from an EMBL/GenBank/DDBJ whole genome shotgun (WGS) entry which is preliminary data.</text>
</comment>
<protein>
    <recommendedName>
        <fullName evidence="4">DUF4878 domain-containing protein</fullName>
    </recommendedName>
</protein>
<evidence type="ECO:0000313" key="3">
    <source>
        <dbReference type="Proteomes" id="UP001183390"/>
    </source>
</evidence>
<dbReference type="RefSeq" id="WP_311511880.1">
    <property type="nucleotide sequence ID" value="NZ_JAVREP010000007.1"/>
</dbReference>
<reference evidence="3" key="1">
    <citation type="submission" date="2023-07" db="EMBL/GenBank/DDBJ databases">
        <title>30 novel species of actinomycetes from the DSMZ collection.</title>
        <authorList>
            <person name="Nouioui I."/>
        </authorList>
    </citation>
    <scope>NUCLEOTIDE SEQUENCE [LARGE SCALE GENOMIC DNA]</scope>
    <source>
        <strain evidence="3">DSM 44743</strain>
    </source>
</reference>
<evidence type="ECO:0000256" key="1">
    <source>
        <dbReference type="SAM" id="MobiDB-lite"/>
    </source>
</evidence>
<name>A0ABU2M9J8_9ACTN</name>
<feature type="region of interest" description="Disordered" evidence="1">
    <location>
        <begin position="144"/>
        <end position="167"/>
    </location>
</feature>
<dbReference type="EMBL" id="JAVREP010000007">
    <property type="protein sequence ID" value="MDT0329217.1"/>
    <property type="molecule type" value="Genomic_DNA"/>
</dbReference>
<proteinExistence type="predicted"/>
<keyword evidence="3" id="KW-1185">Reference proteome</keyword>
<evidence type="ECO:0000313" key="2">
    <source>
        <dbReference type="EMBL" id="MDT0329217.1"/>
    </source>
</evidence>
<dbReference type="PROSITE" id="PS51257">
    <property type="entry name" value="PROKAR_LIPOPROTEIN"/>
    <property type="match status" value="1"/>
</dbReference>
<sequence>MALRGLPPFLAAMTVCLFATSCSGEDAGRATAQEAAEAYIAAINAADVEGLLAIGEPEAERERAELALEAHGGEEFVPEESWSRQYFHGTCSVRFDGSRGGARETLYVMVYEDEGRWFAVLPFGEDGPGMWTDEEVLEELGYDDAEDIPDVPGEEWVTEEDSAPCPS</sequence>
<organism evidence="2 3">
    <name type="scientific">Nocardiopsis lambiniae</name>
    <dbReference type="NCBI Taxonomy" id="3075539"/>
    <lineage>
        <taxon>Bacteria</taxon>
        <taxon>Bacillati</taxon>
        <taxon>Actinomycetota</taxon>
        <taxon>Actinomycetes</taxon>
        <taxon>Streptosporangiales</taxon>
        <taxon>Nocardiopsidaceae</taxon>
        <taxon>Nocardiopsis</taxon>
    </lineage>
</organism>
<gene>
    <name evidence="2" type="ORF">RM479_12425</name>
</gene>
<accession>A0ABU2M9J8</accession>
<dbReference type="Proteomes" id="UP001183390">
    <property type="component" value="Unassembled WGS sequence"/>
</dbReference>